<evidence type="ECO:0008006" key="4">
    <source>
        <dbReference type="Google" id="ProtNLM"/>
    </source>
</evidence>
<reference evidence="2" key="1">
    <citation type="submission" date="2022-10" db="EMBL/GenBank/DDBJ databases">
        <title>Hoeflea sp. G2-23, isolated from marine algae.</title>
        <authorList>
            <person name="Kristyanto S."/>
            <person name="Kim J.M."/>
            <person name="Jeon C.O."/>
        </authorList>
    </citation>
    <scope>NUCLEOTIDE SEQUENCE</scope>
    <source>
        <strain evidence="2">G2-23</strain>
    </source>
</reference>
<proteinExistence type="predicted"/>
<dbReference type="InterPro" id="IPR016024">
    <property type="entry name" value="ARM-type_fold"/>
</dbReference>
<dbReference type="EMBL" id="JAOVZR010000001">
    <property type="protein sequence ID" value="MCY0149396.1"/>
    <property type="molecule type" value="Genomic_DNA"/>
</dbReference>
<dbReference type="SUPFAM" id="SSF48371">
    <property type="entry name" value="ARM repeat"/>
    <property type="match status" value="1"/>
</dbReference>
<dbReference type="Proteomes" id="UP001073227">
    <property type="component" value="Unassembled WGS sequence"/>
</dbReference>
<organism evidence="2 3">
    <name type="scientific">Hoeflea algicola</name>
    <dbReference type="NCBI Taxonomy" id="2983763"/>
    <lineage>
        <taxon>Bacteria</taxon>
        <taxon>Pseudomonadati</taxon>
        <taxon>Pseudomonadota</taxon>
        <taxon>Alphaproteobacteria</taxon>
        <taxon>Hyphomicrobiales</taxon>
        <taxon>Rhizobiaceae</taxon>
        <taxon>Hoeflea</taxon>
    </lineage>
</organism>
<evidence type="ECO:0000313" key="3">
    <source>
        <dbReference type="Proteomes" id="UP001073227"/>
    </source>
</evidence>
<evidence type="ECO:0000313" key="2">
    <source>
        <dbReference type="EMBL" id="MCY0149396.1"/>
    </source>
</evidence>
<feature type="transmembrane region" description="Helical" evidence="1">
    <location>
        <begin position="16"/>
        <end position="35"/>
    </location>
</feature>
<accession>A0ABT3ZC69</accession>
<comment type="caution">
    <text evidence="2">The sequence shown here is derived from an EMBL/GenBank/DDBJ whole genome shotgun (WGS) entry which is preliminary data.</text>
</comment>
<protein>
    <recommendedName>
        <fullName evidence="4">HEAT repeat domain-containing protein</fullName>
    </recommendedName>
</protein>
<keyword evidence="1" id="KW-0812">Transmembrane</keyword>
<gene>
    <name evidence="2" type="ORF">OEG84_17180</name>
</gene>
<keyword evidence="1" id="KW-1133">Transmembrane helix</keyword>
<name>A0ABT3ZC69_9HYPH</name>
<evidence type="ECO:0000256" key="1">
    <source>
        <dbReference type="SAM" id="Phobius"/>
    </source>
</evidence>
<feature type="transmembrane region" description="Helical" evidence="1">
    <location>
        <begin position="42"/>
        <end position="69"/>
    </location>
</feature>
<dbReference type="RefSeq" id="WP_267654881.1">
    <property type="nucleotide sequence ID" value="NZ_JAOVZR010000001.1"/>
</dbReference>
<keyword evidence="3" id="KW-1185">Reference proteome</keyword>
<keyword evidence="1" id="KW-0472">Membrane</keyword>
<sequence>MSEACMAALLPGLPSYLALHLVVLAGLATLTFWRWRRGEEITLLILLIVTTTALGPVGALGIGLVALALTRPPNETNERLLERPGLASGTARIEASPYSGLDAPLSIEPIASVIENGGEAGIQAAIELLAQRYDRDFWPVLERAIHSSDPSIRSHAAAVASELLPEFRGPARTPGTS</sequence>